<dbReference type="SUPFAM" id="SSF48498">
    <property type="entry name" value="Tetracyclin repressor-like, C-terminal domain"/>
    <property type="match status" value="1"/>
</dbReference>
<reference evidence="2 3" key="1">
    <citation type="submission" date="2020-10" db="EMBL/GenBank/DDBJ databases">
        <title>Sequencing the genomes of 1000 actinobacteria strains.</title>
        <authorList>
            <person name="Klenk H.-P."/>
        </authorList>
    </citation>
    <scope>NUCLEOTIDE SEQUENCE [LARGE SCALE GENOMIC DNA]</scope>
    <source>
        <strain evidence="2 3">DSM 43748</strain>
    </source>
</reference>
<evidence type="ECO:0000313" key="2">
    <source>
        <dbReference type="EMBL" id="MBE1560439.1"/>
    </source>
</evidence>
<accession>A0ABR9KEH7</accession>
<organism evidence="2 3">
    <name type="scientific">Nonomuraea africana</name>
    <dbReference type="NCBI Taxonomy" id="46171"/>
    <lineage>
        <taxon>Bacteria</taxon>
        <taxon>Bacillati</taxon>
        <taxon>Actinomycetota</taxon>
        <taxon>Actinomycetes</taxon>
        <taxon>Streptosporangiales</taxon>
        <taxon>Streptosporangiaceae</taxon>
        <taxon>Nonomuraea</taxon>
    </lineage>
</organism>
<proteinExistence type="predicted"/>
<gene>
    <name evidence="2" type="ORF">H4W81_003218</name>
</gene>
<keyword evidence="3" id="KW-1185">Reference proteome</keyword>
<dbReference type="EMBL" id="JADBEF010000001">
    <property type="protein sequence ID" value="MBE1560439.1"/>
    <property type="molecule type" value="Genomic_DNA"/>
</dbReference>
<evidence type="ECO:0000313" key="3">
    <source>
        <dbReference type="Proteomes" id="UP000661607"/>
    </source>
</evidence>
<dbReference type="Gene3D" id="1.10.357.10">
    <property type="entry name" value="Tetracycline Repressor, domain 2"/>
    <property type="match status" value="1"/>
</dbReference>
<dbReference type="InterPro" id="IPR041678">
    <property type="entry name" value="TetR_C_16"/>
</dbReference>
<sequence length="52" mass="5215">MGLAVARYGVRVEPVASAGYDDIVAWAGPIVQSLLDGDPSAGPGSGMRPSAE</sequence>
<evidence type="ECO:0000259" key="1">
    <source>
        <dbReference type="Pfam" id="PF17920"/>
    </source>
</evidence>
<feature type="domain" description="Tetracyclin repressor-like C-terminal" evidence="1">
    <location>
        <begin position="1"/>
        <end position="35"/>
    </location>
</feature>
<dbReference type="Pfam" id="PF17920">
    <property type="entry name" value="TetR_C_16"/>
    <property type="match status" value="1"/>
</dbReference>
<comment type="caution">
    <text evidence="2">The sequence shown here is derived from an EMBL/GenBank/DDBJ whole genome shotgun (WGS) entry which is preliminary data.</text>
</comment>
<dbReference type="InterPro" id="IPR036271">
    <property type="entry name" value="Tet_transcr_reg_TetR-rel_C_sf"/>
</dbReference>
<protein>
    <recommendedName>
        <fullName evidence="1">Tetracyclin repressor-like C-terminal domain-containing protein</fullName>
    </recommendedName>
</protein>
<name>A0ABR9KEH7_9ACTN</name>
<dbReference type="Proteomes" id="UP000661607">
    <property type="component" value="Unassembled WGS sequence"/>
</dbReference>
<dbReference type="RefSeq" id="WP_192775515.1">
    <property type="nucleotide sequence ID" value="NZ_BAAASY010000035.1"/>
</dbReference>